<feature type="coiled-coil region" evidence="1">
    <location>
        <begin position="54"/>
        <end position="121"/>
    </location>
</feature>
<protein>
    <submittedName>
        <fullName evidence="2">Uncharacterized protein</fullName>
    </submittedName>
</protein>
<evidence type="ECO:0000313" key="2">
    <source>
        <dbReference type="EMBL" id="MBW4669160.1"/>
    </source>
</evidence>
<proteinExistence type="predicted"/>
<dbReference type="AlphaFoldDB" id="A0A951QR33"/>
<evidence type="ECO:0000313" key="3">
    <source>
        <dbReference type="Proteomes" id="UP000729701"/>
    </source>
</evidence>
<dbReference type="EMBL" id="JAHHGZ010000018">
    <property type="protein sequence ID" value="MBW4669160.1"/>
    <property type="molecule type" value="Genomic_DNA"/>
</dbReference>
<accession>A0A951QR33</accession>
<name>A0A951QR33_9CYAN</name>
<sequence>MSLPEEHVNNVYNAIEPAPAGSIQDVNKYQFGNQDIRENNSLDKVRDILFGNQMRDVEKRFARLEERLVKDSANLRDETRKRLDSLELYIKKEVDSLTERLKKEEAERDELVKELAEEHRNLTKCLDKKLTQFDEQTTLSQRELREHILNQSKGLQDDIRQKYEEILALLQREARELHHEKTDRFTLSALFTELAIRLKSES</sequence>
<gene>
    <name evidence="2" type="ORF">KME60_17475</name>
</gene>
<reference evidence="2" key="2">
    <citation type="journal article" date="2022" name="Microbiol. Resour. Announc.">
        <title>Metagenome Sequencing to Explore Phylogenomics of Terrestrial Cyanobacteria.</title>
        <authorList>
            <person name="Ward R.D."/>
            <person name="Stajich J.E."/>
            <person name="Johansen J.R."/>
            <person name="Huntemann M."/>
            <person name="Clum A."/>
            <person name="Foster B."/>
            <person name="Foster B."/>
            <person name="Roux S."/>
            <person name="Palaniappan K."/>
            <person name="Varghese N."/>
            <person name="Mukherjee S."/>
            <person name="Reddy T.B.K."/>
            <person name="Daum C."/>
            <person name="Copeland A."/>
            <person name="Chen I.A."/>
            <person name="Ivanova N.N."/>
            <person name="Kyrpides N.C."/>
            <person name="Shapiro N."/>
            <person name="Eloe-Fadrosh E.A."/>
            <person name="Pietrasiak N."/>
        </authorList>
    </citation>
    <scope>NUCLEOTIDE SEQUENCE</scope>
    <source>
        <strain evidence="2">GSE-NOS-MK-12-04C</strain>
    </source>
</reference>
<reference evidence="2" key="1">
    <citation type="submission" date="2021-05" db="EMBL/GenBank/DDBJ databases">
        <authorList>
            <person name="Pietrasiak N."/>
            <person name="Ward R."/>
            <person name="Stajich J.E."/>
            <person name="Kurbessoian T."/>
        </authorList>
    </citation>
    <scope>NUCLEOTIDE SEQUENCE</scope>
    <source>
        <strain evidence="2">GSE-NOS-MK-12-04C</strain>
    </source>
</reference>
<comment type="caution">
    <text evidence="2">The sequence shown here is derived from an EMBL/GenBank/DDBJ whole genome shotgun (WGS) entry which is preliminary data.</text>
</comment>
<dbReference type="Proteomes" id="UP000729701">
    <property type="component" value="Unassembled WGS sequence"/>
</dbReference>
<evidence type="ECO:0000256" key="1">
    <source>
        <dbReference type="SAM" id="Coils"/>
    </source>
</evidence>
<organism evidence="2 3">
    <name type="scientific">Cyanomargarita calcarea GSE-NOS-MK-12-04C</name>
    <dbReference type="NCBI Taxonomy" id="2839659"/>
    <lineage>
        <taxon>Bacteria</taxon>
        <taxon>Bacillati</taxon>
        <taxon>Cyanobacteriota</taxon>
        <taxon>Cyanophyceae</taxon>
        <taxon>Nostocales</taxon>
        <taxon>Cyanomargaritaceae</taxon>
        <taxon>Cyanomargarita</taxon>
    </lineage>
</organism>
<keyword evidence="1" id="KW-0175">Coiled coil</keyword>